<accession>A0A0B2SKL6</accession>
<proteinExistence type="predicted"/>
<sequence>MSRTPKVLLRGKTCVLFTTREELQQQLFYEIPQNGDNYVDLDWKKKGNERTISPQSLVARQRRRKITKKTQELENLVPGEPKMNTTEMLHFVATKYVKLPKLGCLNS</sequence>
<dbReference type="AlphaFoldDB" id="A0A0B2SKL6"/>
<comment type="subcellular location">
    <subcellularLocation>
        <location evidence="1">Nucleus</location>
    </subcellularLocation>
</comment>
<evidence type="ECO:0000256" key="1">
    <source>
        <dbReference type="ARBA" id="ARBA00004123"/>
    </source>
</evidence>
<dbReference type="InterPro" id="IPR036638">
    <property type="entry name" value="HLH_DNA-bd_sf"/>
</dbReference>
<evidence type="ECO:0000256" key="2">
    <source>
        <dbReference type="ARBA" id="ARBA00023015"/>
    </source>
</evidence>
<gene>
    <name evidence="5" type="ORF">glysoja_046938</name>
</gene>
<keyword evidence="4" id="KW-0539">Nucleus</keyword>
<keyword evidence="2" id="KW-0805">Transcription regulation</keyword>
<reference evidence="5" key="1">
    <citation type="submission" date="2014-07" db="EMBL/GenBank/DDBJ databases">
        <title>Identification of a novel salt tolerance gene in wild soybean by whole-genome sequencing.</title>
        <authorList>
            <person name="Lam H.-M."/>
            <person name="Qi X."/>
            <person name="Li M.-W."/>
            <person name="Liu X."/>
            <person name="Xie M."/>
            <person name="Ni M."/>
            <person name="Xu X."/>
        </authorList>
    </citation>
    <scope>NUCLEOTIDE SEQUENCE [LARGE SCALE GENOMIC DNA]</scope>
    <source>
        <tissue evidence="5">Root</tissue>
    </source>
</reference>
<dbReference type="EMBL" id="KN642890">
    <property type="protein sequence ID" value="KHN44812.1"/>
    <property type="molecule type" value="Genomic_DNA"/>
</dbReference>
<evidence type="ECO:0000313" key="5">
    <source>
        <dbReference type="EMBL" id="KHN44812.1"/>
    </source>
</evidence>
<organism evidence="5">
    <name type="scientific">Glycine soja</name>
    <name type="common">Wild soybean</name>
    <dbReference type="NCBI Taxonomy" id="3848"/>
    <lineage>
        <taxon>Eukaryota</taxon>
        <taxon>Viridiplantae</taxon>
        <taxon>Streptophyta</taxon>
        <taxon>Embryophyta</taxon>
        <taxon>Tracheophyta</taxon>
        <taxon>Spermatophyta</taxon>
        <taxon>Magnoliopsida</taxon>
        <taxon>eudicotyledons</taxon>
        <taxon>Gunneridae</taxon>
        <taxon>Pentapetalae</taxon>
        <taxon>rosids</taxon>
        <taxon>fabids</taxon>
        <taxon>Fabales</taxon>
        <taxon>Fabaceae</taxon>
        <taxon>Papilionoideae</taxon>
        <taxon>50 kb inversion clade</taxon>
        <taxon>NPAAA clade</taxon>
        <taxon>indigoferoid/millettioid clade</taxon>
        <taxon>Phaseoleae</taxon>
        <taxon>Glycine</taxon>
        <taxon>Glycine subgen. Soja</taxon>
    </lineage>
</organism>
<keyword evidence="3" id="KW-0804">Transcription</keyword>
<evidence type="ECO:0000256" key="3">
    <source>
        <dbReference type="ARBA" id="ARBA00023163"/>
    </source>
</evidence>
<dbReference type="GO" id="GO:0005634">
    <property type="term" value="C:nucleus"/>
    <property type="evidence" value="ECO:0007669"/>
    <property type="project" value="UniProtKB-SubCell"/>
</dbReference>
<dbReference type="SUPFAM" id="SSF47459">
    <property type="entry name" value="HLH, helix-loop-helix DNA-binding domain"/>
    <property type="match status" value="1"/>
</dbReference>
<protein>
    <submittedName>
        <fullName evidence="5">Transcription factor bHLH52</fullName>
    </submittedName>
</protein>
<dbReference type="Proteomes" id="UP000053555">
    <property type="component" value="Unassembled WGS sequence"/>
</dbReference>
<dbReference type="GO" id="GO:0046983">
    <property type="term" value="F:protein dimerization activity"/>
    <property type="evidence" value="ECO:0007669"/>
    <property type="project" value="InterPro"/>
</dbReference>
<name>A0A0B2SKL6_GLYSO</name>
<evidence type="ECO:0000256" key="4">
    <source>
        <dbReference type="ARBA" id="ARBA00023242"/>
    </source>
</evidence>